<dbReference type="AlphaFoldDB" id="X0VJX2"/>
<keyword evidence="1" id="KW-1133">Transmembrane helix</keyword>
<keyword evidence="1" id="KW-0812">Transmembrane</keyword>
<evidence type="ECO:0008006" key="3">
    <source>
        <dbReference type="Google" id="ProtNLM"/>
    </source>
</evidence>
<organism evidence="2">
    <name type="scientific">marine sediment metagenome</name>
    <dbReference type="NCBI Taxonomy" id="412755"/>
    <lineage>
        <taxon>unclassified sequences</taxon>
        <taxon>metagenomes</taxon>
        <taxon>ecological metagenomes</taxon>
    </lineage>
</organism>
<comment type="caution">
    <text evidence="2">The sequence shown here is derived from an EMBL/GenBank/DDBJ whole genome shotgun (WGS) entry which is preliminary data.</text>
</comment>
<name>X0VJX2_9ZZZZ</name>
<proteinExistence type="predicted"/>
<protein>
    <recommendedName>
        <fullName evidence="3">EamA domain-containing protein</fullName>
    </recommendedName>
</protein>
<feature type="non-terminal residue" evidence="2">
    <location>
        <position position="86"/>
    </location>
</feature>
<keyword evidence="1" id="KW-0472">Membrane</keyword>
<dbReference type="EMBL" id="BARS01024752">
    <property type="protein sequence ID" value="GAG11477.1"/>
    <property type="molecule type" value="Genomic_DNA"/>
</dbReference>
<accession>X0VJX2</accession>
<feature type="transmembrane region" description="Helical" evidence="1">
    <location>
        <begin position="49"/>
        <end position="66"/>
    </location>
</feature>
<reference evidence="2" key="1">
    <citation type="journal article" date="2014" name="Front. Microbiol.">
        <title>High frequency of phylogenetically diverse reductive dehalogenase-homologous genes in deep subseafloor sedimentary metagenomes.</title>
        <authorList>
            <person name="Kawai M."/>
            <person name="Futagami T."/>
            <person name="Toyoda A."/>
            <person name="Takaki Y."/>
            <person name="Nishi S."/>
            <person name="Hori S."/>
            <person name="Arai W."/>
            <person name="Tsubouchi T."/>
            <person name="Morono Y."/>
            <person name="Uchiyama I."/>
            <person name="Ito T."/>
            <person name="Fujiyama A."/>
            <person name="Inagaki F."/>
            <person name="Takami H."/>
        </authorList>
    </citation>
    <scope>NUCLEOTIDE SEQUENCE</scope>
    <source>
        <strain evidence="2">Expedition CK06-06</strain>
    </source>
</reference>
<sequence length="86" mass="9998">MNITKIVKSDEEKICIAIMSIFVMLTIQYFILATFSLFGTVHINLIKNITKMVVSIFILYAFPAVLKRSKIKLIWVYCIAIFIFLF</sequence>
<evidence type="ECO:0000313" key="2">
    <source>
        <dbReference type="EMBL" id="GAG11477.1"/>
    </source>
</evidence>
<gene>
    <name evidence="2" type="ORF">S01H1_39244</name>
</gene>
<evidence type="ECO:0000256" key="1">
    <source>
        <dbReference type="SAM" id="Phobius"/>
    </source>
</evidence>
<feature type="transmembrane region" description="Helical" evidence="1">
    <location>
        <begin position="21"/>
        <end position="43"/>
    </location>
</feature>